<dbReference type="Proteomes" id="UP000249522">
    <property type="component" value="Unassembled WGS sequence"/>
</dbReference>
<keyword evidence="1" id="KW-0812">Transmembrane</keyword>
<accession>A0A2W1M1F4</accession>
<keyword evidence="1" id="KW-0472">Membrane</keyword>
<reference evidence="3 4" key="1">
    <citation type="submission" date="2018-06" db="EMBL/GenBank/DDBJ databases">
        <title>Paenibacillus imtechensis sp. nov.</title>
        <authorList>
            <person name="Pinnaka A.K."/>
            <person name="Singh H."/>
            <person name="Kaur M."/>
        </authorList>
    </citation>
    <scope>NUCLEOTIDE SEQUENCE [LARGE SCALE GENOMIC DNA]</scope>
    <source>
        <strain evidence="3 4">SMB1</strain>
    </source>
</reference>
<dbReference type="Pfam" id="PF17775">
    <property type="entry name" value="YchJ_M-like"/>
    <property type="match status" value="1"/>
</dbReference>
<evidence type="ECO:0000259" key="2">
    <source>
        <dbReference type="Pfam" id="PF17775"/>
    </source>
</evidence>
<gene>
    <name evidence="3" type="ORF">DNH61_02100</name>
</gene>
<dbReference type="Gene3D" id="3.10.450.50">
    <property type="match status" value="1"/>
</dbReference>
<sequence length="146" mass="16163">MPAHQEHITAPFYKKPAFLAIAVLVLIAGFFLLRDSGGSMSTPEGTIKALVNALDDADIKTIASLYAPEEQPDAAELEEAEEFLNGMMEDVKFDNLEIIDVSVDGDKAHVEYRVDVSFMGETNTDKDVSDLIRINGKWYIDDSFAF</sequence>
<dbReference type="InterPro" id="IPR048469">
    <property type="entry name" value="YchJ-like_M"/>
</dbReference>
<keyword evidence="4" id="KW-1185">Reference proteome</keyword>
<proteinExistence type="predicted"/>
<dbReference type="SUPFAM" id="SSF54427">
    <property type="entry name" value="NTF2-like"/>
    <property type="match status" value="1"/>
</dbReference>
<organism evidence="3 4">
    <name type="scientific">Paenibacillus sambharensis</name>
    <dbReference type="NCBI Taxonomy" id="1803190"/>
    <lineage>
        <taxon>Bacteria</taxon>
        <taxon>Bacillati</taxon>
        <taxon>Bacillota</taxon>
        <taxon>Bacilli</taxon>
        <taxon>Bacillales</taxon>
        <taxon>Paenibacillaceae</taxon>
        <taxon>Paenibacillus</taxon>
    </lineage>
</organism>
<dbReference type="InterPro" id="IPR032710">
    <property type="entry name" value="NTF2-like_dom_sf"/>
</dbReference>
<keyword evidence="1" id="KW-1133">Transmembrane helix</keyword>
<dbReference type="EMBL" id="QKRB01000012">
    <property type="protein sequence ID" value="PZD97487.1"/>
    <property type="molecule type" value="Genomic_DNA"/>
</dbReference>
<protein>
    <recommendedName>
        <fullName evidence="2">YchJ-like middle NTF2-like domain-containing protein</fullName>
    </recommendedName>
</protein>
<evidence type="ECO:0000313" key="4">
    <source>
        <dbReference type="Proteomes" id="UP000249522"/>
    </source>
</evidence>
<feature type="domain" description="YchJ-like middle NTF2-like" evidence="2">
    <location>
        <begin position="78"/>
        <end position="139"/>
    </location>
</feature>
<feature type="transmembrane region" description="Helical" evidence="1">
    <location>
        <begin position="16"/>
        <end position="33"/>
    </location>
</feature>
<evidence type="ECO:0000256" key="1">
    <source>
        <dbReference type="SAM" id="Phobius"/>
    </source>
</evidence>
<dbReference type="AlphaFoldDB" id="A0A2W1M1F4"/>
<name>A0A2W1M1F4_9BACL</name>
<evidence type="ECO:0000313" key="3">
    <source>
        <dbReference type="EMBL" id="PZD97487.1"/>
    </source>
</evidence>
<comment type="caution">
    <text evidence="3">The sequence shown here is derived from an EMBL/GenBank/DDBJ whole genome shotgun (WGS) entry which is preliminary data.</text>
</comment>